<gene>
    <name evidence="1" type="ORF">PISMIDRAFT_672145</name>
</gene>
<dbReference type="AlphaFoldDB" id="A0A0C9ZU51"/>
<accession>A0A0C9ZU51</accession>
<keyword evidence="2" id="KW-1185">Reference proteome</keyword>
<feature type="non-terminal residue" evidence="1">
    <location>
        <position position="50"/>
    </location>
</feature>
<evidence type="ECO:0000313" key="2">
    <source>
        <dbReference type="Proteomes" id="UP000054018"/>
    </source>
</evidence>
<protein>
    <submittedName>
        <fullName evidence="1">Unplaced genomic scaffold scaffold_5, whole genome shotgun sequence</fullName>
    </submittedName>
</protein>
<dbReference type="Proteomes" id="UP000054018">
    <property type="component" value="Unassembled WGS sequence"/>
</dbReference>
<evidence type="ECO:0000313" key="1">
    <source>
        <dbReference type="EMBL" id="KIK29454.1"/>
    </source>
</evidence>
<proteinExistence type="predicted"/>
<reference evidence="1 2" key="1">
    <citation type="submission" date="2014-04" db="EMBL/GenBank/DDBJ databases">
        <authorList>
            <consortium name="DOE Joint Genome Institute"/>
            <person name="Kuo A."/>
            <person name="Kohler A."/>
            <person name="Costa M.D."/>
            <person name="Nagy L.G."/>
            <person name="Floudas D."/>
            <person name="Copeland A."/>
            <person name="Barry K.W."/>
            <person name="Cichocki N."/>
            <person name="Veneault-Fourrey C."/>
            <person name="LaButti K."/>
            <person name="Lindquist E.A."/>
            <person name="Lipzen A."/>
            <person name="Lundell T."/>
            <person name="Morin E."/>
            <person name="Murat C."/>
            <person name="Sun H."/>
            <person name="Tunlid A."/>
            <person name="Henrissat B."/>
            <person name="Grigoriev I.V."/>
            <person name="Hibbett D.S."/>
            <person name="Martin F."/>
            <person name="Nordberg H.P."/>
            <person name="Cantor M.N."/>
            <person name="Hua S.X."/>
        </authorList>
    </citation>
    <scope>NUCLEOTIDE SEQUENCE [LARGE SCALE GENOMIC DNA]</scope>
    <source>
        <strain evidence="1 2">441</strain>
    </source>
</reference>
<name>A0A0C9ZU51_9AGAM</name>
<organism evidence="1 2">
    <name type="scientific">Pisolithus microcarpus 441</name>
    <dbReference type="NCBI Taxonomy" id="765257"/>
    <lineage>
        <taxon>Eukaryota</taxon>
        <taxon>Fungi</taxon>
        <taxon>Dikarya</taxon>
        <taxon>Basidiomycota</taxon>
        <taxon>Agaricomycotina</taxon>
        <taxon>Agaricomycetes</taxon>
        <taxon>Agaricomycetidae</taxon>
        <taxon>Boletales</taxon>
        <taxon>Sclerodermatineae</taxon>
        <taxon>Pisolithaceae</taxon>
        <taxon>Pisolithus</taxon>
    </lineage>
</organism>
<dbReference type="HOGENOM" id="CLU_3129893_0_0_1"/>
<dbReference type="EMBL" id="KN833689">
    <property type="protein sequence ID" value="KIK29454.1"/>
    <property type="molecule type" value="Genomic_DNA"/>
</dbReference>
<sequence>MILGLISDTEASHTLGCYYSIARFRVRRPIYPESKKEKRKALKGNLSTVD</sequence>
<reference evidence="2" key="2">
    <citation type="submission" date="2015-01" db="EMBL/GenBank/DDBJ databases">
        <title>Evolutionary Origins and Diversification of the Mycorrhizal Mutualists.</title>
        <authorList>
            <consortium name="DOE Joint Genome Institute"/>
            <consortium name="Mycorrhizal Genomics Consortium"/>
            <person name="Kohler A."/>
            <person name="Kuo A."/>
            <person name="Nagy L.G."/>
            <person name="Floudas D."/>
            <person name="Copeland A."/>
            <person name="Barry K.W."/>
            <person name="Cichocki N."/>
            <person name="Veneault-Fourrey C."/>
            <person name="LaButti K."/>
            <person name="Lindquist E.A."/>
            <person name="Lipzen A."/>
            <person name="Lundell T."/>
            <person name="Morin E."/>
            <person name="Murat C."/>
            <person name="Riley R."/>
            <person name="Ohm R."/>
            <person name="Sun H."/>
            <person name="Tunlid A."/>
            <person name="Henrissat B."/>
            <person name="Grigoriev I.V."/>
            <person name="Hibbett D.S."/>
            <person name="Martin F."/>
        </authorList>
    </citation>
    <scope>NUCLEOTIDE SEQUENCE [LARGE SCALE GENOMIC DNA]</scope>
    <source>
        <strain evidence="2">441</strain>
    </source>
</reference>